<evidence type="ECO:0000313" key="3">
    <source>
        <dbReference type="Proteomes" id="UP000676169"/>
    </source>
</evidence>
<evidence type="ECO:0000313" key="2">
    <source>
        <dbReference type="EMBL" id="QUE52784.1"/>
    </source>
</evidence>
<feature type="compositionally biased region" description="Low complexity" evidence="1">
    <location>
        <begin position="46"/>
        <end position="65"/>
    </location>
</feature>
<evidence type="ECO:0008006" key="4">
    <source>
        <dbReference type="Google" id="ProtNLM"/>
    </source>
</evidence>
<organism evidence="2 3">
    <name type="scientific">Luteolibacter ambystomatis</name>
    <dbReference type="NCBI Taxonomy" id="2824561"/>
    <lineage>
        <taxon>Bacteria</taxon>
        <taxon>Pseudomonadati</taxon>
        <taxon>Verrucomicrobiota</taxon>
        <taxon>Verrucomicrobiia</taxon>
        <taxon>Verrucomicrobiales</taxon>
        <taxon>Verrucomicrobiaceae</taxon>
        <taxon>Luteolibacter</taxon>
    </lineage>
</organism>
<sequence>MKRYLAVILLGFAVVLGFATRHRGGKAGVAGAFETLRPSEDAKLPASRQQVASARVSSRATAGSSAEERADVMARIDEAVKSYEPAAVKAIAPYLTSTDRDLRSAAREGLIQLGEPDGIAVLRLAATRMSDPAETNACREAADFLELPSWSETDEARETVANLLANPEPTPPPP</sequence>
<evidence type="ECO:0000256" key="1">
    <source>
        <dbReference type="SAM" id="MobiDB-lite"/>
    </source>
</evidence>
<gene>
    <name evidence="2" type="ORF">KBB96_07795</name>
</gene>
<reference evidence="2" key="1">
    <citation type="submission" date="2021-04" db="EMBL/GenBank/DDBJ databases">
        <title>Luteolibacter sp. 32A isolated from the skin of an Anderson's salamander (Ambystoma andersonii).</title>
        <authorList>
            <person name="Spergser J."/>
            <person name="Busse H.-J."/>
        </authorList>
    </citation>
    <scope>NUCLEOTIDE SEQUENCE</scope>
    <source>
        <strain evidence="2">32A</strain>
    </source>
</reference>
<proteinExistence type="predicted"/>
<feature type="region of interest" description="Disordered" evidence="1">
    <location>
        <begin position="44"/>
        <end position="68"/>
    </location>
</feature>
<dbReference type="KEGG" id="lamb:KBB96_07795"/>
<name>A0A975J2G1_9BACT</name>
<dbReference type="RefSeq" id="WP_211634081.1">
    <property type="nucleotide sequence ID" value="NZ_CP073100.1"/>
</dbReference>
<keyword evidence="3" id="KW-1185">Reference proteome</keyword>
<dbReference type="EMBL" id="CP073100">
    <property type="protein sequence ID" value="QUE52784.1"/>
    <property type="molecule type" value="Genomic_DNA"/>
</dbReference>
<accession>A0A975J2G1</accession>
<protein>
    <recommendedName>
        <fullName evidence="4">HEAT repeat domain-containing protein</fullName>
    </recommendedName>
</protein>
<dbReference type="AlphaFoldDB" id="A0A975J2G1"/>
<dbReference type="Proteomes" id="UP000676169">
    <property type="component" value="Chromosome"/>
</dbReference>